<evidence type="ECO:0000313" key="2">
    <source>
        <dbReference type="EMBL" id="KPN28949.1"/>
    </source>
</evidence>
<keyword evidence="1" id="KW-1133">Transmembrane helix</keyword>
<name>A0A0P7GK61_9EURY</name>
<protein>
    <recommendedName>
        <fullName evidence="4">EamA-like transporter family protein</fullName>
    </recommendedName>
</protein>
<evidence type="ECO:0008006" key="4">
    <source>
        <dbReference type="Google" id="ProtNLM"/>
    </source>
</evidence>
<dbReference type="Proteomes" id="UP000050535">
    <property type="component" value="Unassembled WGS sequence"/>
</dbReference>
<sequence>MGILIVGGFMFGGYQAGLYMGTQHITGAVASVVTTMSPVIAALVAVPILGNPVVSLM</sequence>
<feature type="transmembrane region" description="Helical" evidence="1">
    <location>
        <begin position="28"/>
        <end position="49"/>
    </location>
</feature>
<dbReference type="SUPFAM" id="SSF103481">
    <property type="entry name" value="Multidrug resistance efflux transporter EmrE"/>
    <property type="match status" value="1"/>
</dbReference>
<comment type="caution">
    <text evidence="2">The sequence shown here is derived from an EMBL/GenBank/DDBJ whole genome shotgun (WGS) entry which is preliminary data.</text>
</comment>
<proteinExistence type="predicted"/>
<gene>
    <name evidence="2" type="ORF">SY89_03183</name>
</gene>
<dbReference type="EMBL" id="LGUC01000002">
    <property type="protein sequence ID" value="KPN28949.1"/>
    <property type="molecule type" value="Genomic_DNA"/>
</dbReference>
<keyword evidence="1" id="KW-0812">Transmembrane</keyword>
<keyword evidence="1" id="KW-0472">Membrane</keyword>
<dbReference type="AlphaFoldDB" id="A0A0P7GK61"/>
<organism evidence="2 3">
    <name type="scientific">Halolamina pelagica</name>
    <dbReference type="NCBI Taxonomy" id="699431"/>
    <lineage>
        <taxon>Archaea</taxon>
        <taxon>Methanobacteriati</taxon>
        <taxon>Methanobacteriota</taxon>
        <taxon>Stenosarchaea group</taxon>
        <taxon>Halobacteria</taxon>
        <taxon>Halobacteriales</taxon>
        <taxon>Haloferacaceae</taxon>
    </lineage>
</organism>
<dbReference type="InterPro" id="IPR037185">
    <property type="entry name" value="EmrE-like"/>
</dbReference>
<evidence type="ECO:0000313" key="3">
    <source>
        <dbReference type="Proteomes" id="UP000050535"/>
    </source>
</evidence>
<accession>A0A0P7GK61</accession>
<reference evidence="3" key="1">
    <citation type="submission" date="2013-11" db="EMBL/GenBank/DDBJ databases">
        <authorList>
            <person name="Hoang H.T."/>
            <person name="Killian M.L."/>
            <person name="Madson D.M."/>
            <person name="Arruda P.H.E."/>
            <person name="Sun D."/>
            <person name="Schwartz K.J."/>
            <person name="Yoon K."/>
        </authorList>
    </citation>
    <scope>NUCLEOTIDE SEQUENCE [LARGE SCALE GENOMIC DNA]</scope>
    <source>
        <strain evidence="3">CDK2</strain>
    </source>
</reference>
<keyword evidence="3" id="KW-1185">Reference proteome</keyword>
<evidence type="ECO:0000256" key="1">
    <source>
        <dbReference type="SAM" id="Phobius"/>
    </source>
</evidence>